<protein>
    <submittedName>
        <fullName evidence="2">Acyl dehydratase</fullName>
    </submittedName>
</protein>
<dbReference type="Proteomes" id="UP000294881">
    <property type="component" value="Unassembled WGS sequence"/>
</dbReference>
<name>A0A4V2RX55_9HYPH</name>
<dbReference type="EMBL" id="SLWL01000010">
    <property type="protein sequence ID" value="TCO11971.1"/>
    <property type="molecule type" value="Genomic_DNA"/>
</dbReference>
<feature type="domain" description="MaoC-like" evidence="1">
    <location>
        <begin position="40"/>
        <end position="147"/>
    </location>
</feature>
<dbReference type="PANTHER" id="PTHR43664">
    <property type="entry name" value="MONOAMINE OXIDASE-RELATED"/>
    <property type="match status" value="1"/>
</dbReference>
<gene>
    <name evidence="2" type="ORF">EV666_1108</name>
</gene>
<dbReference type="SUPFAM" id="SSF54637">
    <property type="entry name" value="Thioesterase/thiol ester dehydrase-isomerase"/>
    <property type="match status" value="1"/>
</dbReference>
<organism evidence="2 3">
    <name type="scientific">Camelimonas lactis</name>
    <dbReference type="NCBI Taxonomy" id="659006"/>
    <lineage>
        <taxon>Bacteria</taxon>
        <taxon>Pseudomonadati</taxon>
        <taxon>Pseudomonadota</taxon>
        <taxon>Alphaproteobacteria</taxon>
        <taxon>Hyphomicrobiales</taxon>
        <taxon>Chelatococcaceae</taxon>
        <taxon>Camelimonas</taxon>
    </lineage>
</organism>
<evidence type="ECO:0000313" key="2">
    <source>
        <dbReference type="EMBL" id="TCO11971.1"/>
    </source>
</evidence>
<reference evidence="2 3" key="1">
    <citation type="submission" date="2019-03" db="EMBL/GenBank/DDBJ databases">
        <title>Genomic Encyclopedia of Type Strains, Phase IV (KMG-IV): sequencing the most valuable type-strain genomes for metagenomic binning, comparative biology and taxonomic classification.</title>
        <authorList>
            <person name="Goeker M."/>
        </authorList>
    </citation>
    <scope>NUCLEOTIDE SEQUENCE [LARGE SCALE GENOMIC DNA]</scope>
    <source>
        <strain evidence="2 3">DSM 22958</strain>
    </source>
</reference>
<comment type="caution">
    <text evidence="2">The sequence shown here is derived from an EMBL/GenBank/DDBJ whole genome shotgun (WGS) entry which is preliminary data.</text>
</comment>
<dbReference type="InterPro" id="IPR002539">
    <property type="entry name" value="MaoC-like_dom"/>
</dbReference>
<evidence type="ECO:0000313" key="3">
    <source>
        <dbReference type="Proteomes" id="UP000294881"/>
    </source>
</evidence>
<dbReference type="Gene3D" id="3.10.129.10">
    <property type="entry name" value="Hotdog Thioesterase"/>
    <property type="match status" value="1"/>
</dbReference>
<evidence type="ECO:0000259" key="1">
    <source>
        <dbReference type="Pfam" id="PF01575"/>
    </source>
</evidence>
<dbReference type="InterPro" id="IPR052342">
    <property type="entry name" value="MCH/BMMD"/>
</dbReference>
<dbReference type="RefSeq" id="WP_132007923.1">
    <property type="nucleotide sequence ID" value="NZ_JBHUNN010000002.1"/>
</dbReference>
<proteinExistence type="predicted"/>
<dbReference type="CDD" id="cd03441">
    <property type="entry name" value="R_hydratase_like"/>
    <property type="match status" value="1"/>
</dbReference>
<dbReference type="AlphaFoldDB" id="A0A4V2RX55"/>
<dbReference type="PANTHER" id="PTHR43664:SF1">
    <property type="entry name" value="BETA-METHYLMALYL-COA DEHYDRATASE"/>
    <property type="match status" value="1"/>
</dbReference>
<keyword evidence="3" id="KW-1185">Reference proteome</keyword>
<accession>A0A4V2RX55</accession>
<dbReference type="OrthoDB" id="9796589at2"/>
<dbReference type="InterPro" id="IPR029069">
    <property type="entry name" value="HotDog_dom_sf"/>
</dbReference>
<dbReference type="Pfam" id="PF01575">
    <property type="entry name" value="MaoC_dehydratas"/>
    <property type="match status" value="1"/>
</dbReference>
<sequence>MVDAAHADAGRQPEFDPLSRPLVPLRGFDELKVGERYPCPARTITMAHFSAFQVVSGDNHPIHYDRAYCQATGHPDLLAHGLQVLSATAAGAGLFPHVIGPKLIGFVEVQAKFLKGVFPDDTLYPLLEITELVRQRTTGLVHMRATVENQKGELVLEGRHSYLLRL</sequence>